<feature type="region of interest" description="Disordered" evidence="14">
    <location>
        <begin position="642"/>
        <end position="666"/>
    </location>
</feature>
<keyword evidence="4 13" id="KW-0728">SH3 domain</keyword>
<evidence type="ECO:0000256" key="7">
    <source>
        <dbReference type="ARBA" id="ARBA00022889"/>
    </source>
</evidence>
<evidence type="ECO:0000256" key="9">
    <source>
        <dbReference type="ARBA" id="ARBA00023212"/>
    </source>
</evidence>
<dbReference type="PANTHER" id="PTHR10654">
    <property type="entry name" value="CAS SCAFFOLDING PROTEIN"/>
    <property type="match status" value="1"/>
</dbReference>
<proteinExistence type="inferred from homology"/>
<comment type="subcellular location">
    <subcellularLocation>
        <location evidence="2">Cell junction</location>
        <location evidence="2">Focal adhesion</location>
    </subcellularLocation>
    <subcellularLocation>
        <location evidence="1">Cytoplasm</location>
        <location evidence="1">Cytoskeleton</location>
    </subcellularLocation>
</comment>
<feature type="non-terminal residue" evidence="16">
    <location>
        <position position="811"/>
    </location>
</feature>
<evidence type="ECO:0000256" key="1">
    <source>
        <dbReference type="ARBA" id="ARBA00004245"/>
    </source>
</evidence>
<reference evidence="16 17" key="1">
    <citation type="submission" date="2019-09" db="EMBL/GenBank/DDBJ databases">
        <title>Bird 10,000 Genomes (B10K) Project - Family phase.</title>
        <authorList>
            <person name="Zhang G."/>
        </authorList>
    </citation>
    <scope>NUCLEOTIDE SEQUENCE [LARGE SCALE GENOMIC DNA]</scope>
    <source>
        <strain evidence="16">B10K-DU-002-51</strain>
        <tissue evidence="16">Muscle</tissue>
    </source>
</reference>
<gene>
    <name evidence="16" type="primary">Cass4</name>
    <name evidence="16" type="ORF">EURGUL_R02404</name>
</gene>
<dbReference type="CDD" id="cd12000">
    <property type="entry name" value="SH3_CASS4"/>
    <property type="match status" value="1"/>
</dbReference>
<dbReference type="PRINTS" id="PR00452">
    <property type="entry name" value="SH3DOMAIN"/>
</dbReference>
<dbReference type="Gene3D" id="1.20.120.230">
    <property type="entry name" value="Alpha-catenin/vinculin-like"/>
    <property type="match status" value="1"/>
</dbReference>
<feature type="region of interest" description="Disordered" evidence="14">
    <location>
        <begin position="383"/>
        <end position="444"/>
    </location>
</feature>
<dbReference type="SUPFAM" id="SSF50044">
    <property type="entry name" value="SH3-domain"/>
    <property type="match status" value="1"/>
</dbReference>
<dbReference type="InterPro" id="IPR036028">
    <property type="entry name" value="SH3-like_dom_sf"/>
</dbReference>
<feature type="region of interest" description="Disordered" evidence="14">
    <location>
        <begin position="225"/>
        <end position="245"/>
    </location>
</feature>
<evidence type="ECO:0000256" key="8">
    <source>
        <dbReference type="ARBA" id="ARBA00022949"/>
    </source>
</evidence>
<dbReference type="Pfam" id="PF12026">
    <property type="entry name" value="CAS_C"/>
    <property type="match status" value="1"/>
</dbReference>
<keyword evidence="5" id="KW-0963">Cytoplasm</keyword>
<dbReference type="EMBL" id="VZZY01003211">
    <property type="protein sequence ID" value="NXW54849.1"/>
    <property type="molecule type" value="Genomic_DNA"/>
</dbReference>
<dbReference type="InterPro" id="IPR037362">
    <property type="entry name" value="CAS_fam"/>
</dbReference>
<evidence type="ECO:0000256" key="2">
    <source>
        <dbReference type="ARBA" id="ARBA00004246"/>
    </source>
</evidence>
<dbReference type="GO" id="GO:0007155">
    <property type="term" value="P:cell adhesion"/>
    <property type="evidence" value="ECO:0007669"/>
    <property type="project" value="UniProtKB-KW"/>
</dbReference>
<dbReference type="AlphaFoldDB" id="A0A7L4CXN5"/>
<dbReference type="PANTHER" id="PTHR10654:SF19">
    <property type="entry name" value="CAS SCAFFOLDING PROTEIN FAMILY MEMBER 4"/>
    <property type="match status" value="1"/>
</dbReference>
<dbReference type="InterPro" id="IPR014928">
    <property type="entry name" value="Serine_rich_dom"/>
</dbReference>
<dbReference type="Gene3D" id="2.30.30.40">
    <property type="entry name" value="SH3 Domains"/>
    <property type="match status" value="1"/>
</dbReference>
<evidence type="ECO:0000256" key="14">
    <source>
        <dbReference type="SAM" id="MobiDB-lite"/>
    </source>
</evidence>
<dbReference type="OrthoDB" id="5983572at2759"/>
<evidence type="ECO:0000256" key="3">
    <source>
        <dbReference type="ARBA" id="ARBA00007848"/>
    </source>
</evidence>
<dbReference type="GO" id="GO:0016477">
    <property type="term" value="P:cell migration"/>
    <property type="evidence" value="ECO:0007669"/>
    <property type="project" value="TreeGrafter"/>
</dbReference>
<evidence type="ECO:0000256" key="13">
    <source>
        <dbReference type="PROSITE-ProRule" id="PRU00192"/>
    </source>
</evidence>
<dbReference type="GO" id="GO:0005856">
    <property type="term" value="C:cytoskeleton"/>
    <property type="evidence" value="ECO:0007669"/>
    <property type="project" value="UniProtKB-SubCell"/>
</dbReference>
<comment type="function">
    <text evidence="10">Docking protein that plays a role in tyrosine kinase-based signaling related to cell adhesion and cell spreading. Regulates PTK2/FAK1 activity, focal adhesion integrity, and cell spreading.</text>
</comment>
<dbReference type="Pfam" id="PF08824">
    <property type="entry name" value="Serine_rich"/>
    <property type="match status" value="1"/>
</dbReference>
<evidence type="ECO:0000259" key="15">
    <source>
        <dbReference type="PROSITE" id="PS50002"/>
    </source>
</evidence>
<keyword evidence="9" id="KW-0206">Cytoskeleton</keyword>
<dbReference type="InterPro" id="IPR035744">
    <property type="entry name" value="CASS4_SH3"/>
</dbReference>
<dbReference type="GO" id="GO:0005886">
    <property type="term" value="C:plasma membrane"/>
    <property type="evidence" value="ECO:0007669"/>
    <property type="project" value="TreeGrafter"/>
</dbReference>
<dbReference type="Gene3D" id="1.20.120.830">
    <property type="entry name" value="Serine-rich domain"/>
    <property type="match status" value="1"/>
</dbReference>
<name>A0A7L4CXN5_9AVES</name>
<evidence type="ECO:0000256" key="6">
    <source>
        <dbReference type="ARBA" id="ARBA00022553"/>
    </source>
</evidence>
<dbReference type="GO" id="GO:0007169">
    <property type="term" value="P:cell surface receptor protein tyrosine kinase signaling pathway"/>
    <property type="evidence" value="ECO:0007669"/>
    <property type="project" value="TreeGrafter"/>
</dbReference>
<evidence type="ECO:0000256" key="5">
    <source>
        <dbReference type="ARBA" id="ARBA00022490"/>
    </source>
</evidence>
<organism evidence="16 17">
    <name type="scientific">Eurystomus gularis</name>
    <dbReference type="NCBI Taxonomy" id="325343"/>
    <lineage>
        <taxon>Eukaryota</taxon>
        <taxon>Metazoa</taxon>
        <taxon>Chordata</taxon>
        <taxon>Craniata</taxon>
        <taxon>Vertebrata</taxon>
        <taxon>Euteleostomi</taxon>
        <taxon>Archelosauria</taxon>
        <taxon>Archosauria</taxon>
        <taxon>Dinosauria</taxon>
        <taxon>Saurischia</taxon>
        <taxon>Theropoda</taxon>
        <taxon>Coelurosauria</taxon>
        <taxon>Aves</taxon>
        <taxon>Neognathae</taxon>
        <taxon>Neoaves</taxon>
        <taxon>Telluraves</taxon>
        <taxon>Coraciimorphae</taxon>
        <taxon>Coraciiformes</taxon>
        <taxon>Coraciidae</taxon>
        <taxon>Eurystomus</taxon>
    </lineage>
</organism>
<evidence type="ECO:0000256" key="12">
    <source>
        <dbReference type="ARBA" id="ARBA00071492"/>
    </source>
</evidence>
<dbReference type="GO" id="GO:0005737">
    <property type="term" value="C:cytoplasm"/>
    <property type="evidence" value="ECO:0007669"/>
    <property type="project" value="TreeGrafter"/>
</dbReference>
<keyword evidence="17" id="KW-1185">Reference proteome</keyword>
<evidence type="ECO:0000313" key="16">
    <source>
        <dbReference type="EMBL" id="NXW54849.1"/>
    </source>
</evidence>
<dbReference type="CDD" id="cd11568">
    <property type="entry name" value="FAT-like_CASS4_C"/>
    <property type="match status" value="1"/>
</dbReference>
<dbReference type="FunFam" id="2.30.30.40:FF:000147">
    <property type="entry name" value="Cas scaffold protein family member 4"/>
    <property type="match status" value="1"/>
</dbReference>
<keyword evidence="7" id="KW-0130">Cell adhesion</keyword>
<dbReference type="Pfam" id="PF14604">
    <property type="entry name" value="SH3_9"/>
    <property type="match status" value="1"/>
</dbReference>
<dbReference type="InterPro" id="IPR038319">
    <property type="entry name" value="Serine_rich_sf"/>
</dbReference>
<comment type="caution">
    <text evidence="16">The sequence shown here is derived from an EMBL/GenBank/DDBJ whole genome shotgun (WGS) entry which is preliminary data.</text>
</comment>
<feature type="domain" description="SH3" evidence="15">
    <location>
        <begin position="1"/>
        <end position="62"/>
    </location>
</feature>
<evidence type="ECO:0000256" key="10">
    <source>
        <dbReference type="ARBA" id="ARBA00055892"/>
    </source>
</evidence>
<keyword evidence="8" id="KW-0965">Cell junction</keyword>
<dbReference type="SMART" id="SM00326">
    <property type="entry name" value="SH3"/>
    <property type="match status" value="1"/>
</dbReference>
<keyword evidence="6" id="KW-0597">Phosphoprotein</keyword>
<dbReference type="Proteomes" id="UP000541249">
    <property type="component" value="Unassembled WGS sequence"/>
</dbReference>
<feature type="non-terminal residue" evidence="16">
    <location>
        <position position="1"/>
    </location>
</feature>
<dbReference type="PROSITE" id="PS50002">
    <property type="entry name" value="SH3"/>
    <property type="match status" value="1"/>
</dbReference>
<feature type="compositionally biased region" description="Basic and acidic residues" evidence="14">
    <location>
        <begin position="234"/>
        <end position="245"/>
    </location>
</feature>
<dbReference type="FunFam" id="1.20.120.830:FF:000001">
    <property type="entry name" value="BCAR1 scaffold protein, Cas family member"/>
    <property type="match status" value="1"/>
</dbReference>
<feature type="compositionally biased region" description="Low complexity" evidence="14">
    <location>
        <begin position="418"/>
        <end position="444"/>
    </location>
</feature>
<comment type="subunit">
    <text evidence="11">Interacts (via SH3 domain) with PTK2/FAK1 (via C-terminus).</text>
</comment>
<evidence type="ECO:0000313" key="17">
    <source>
        <dbReference type="Proteomes" id="UP000541249"/>
    </source>
</evidence>
<evidence type="ECO:0000256" key="4">
    <source>
        <dbReference type="ARBA" id="ARBA00022443"/>
    </source>
</evidence>
<feature type="compositionally biased region" description="Basic and acidic residues" evidence="14">
    <location>
        <begin position="642"/>
        <end position="651"/>
    </location>
</feature>
<comment type="similarity">
    <text evidence="3">Belongs to the CAS family.</text>
</comment>
<accession>A0A7L4CXN5</accession>
<dbReference type="InterPro" id="IPR001452">
    <property type="entry name" value="SH3_domain"/>
</dbReference>
<evidence type="ECO:0000256" key="11">
    <source>
        <dbReference type="ARBA" id="ARBA00064074"/>
    </source>
</evidence>
<sequence>QNTLAKALYDNKAECSDELAFRKGDILTVLDQNVIGSEGWWKCSLHGRQGLAPANRLQLLTASQAVLLPPSTRSDSAESPVGQQNIYQVPSVPKPTVLSSTYEKMEGWVKSPAKVSTMPAQGIYQVPALAAQLLSERTKSSTNQHLLTLPRACRASVPNIRSEVYDVPSTQRREPLFTQSGATPPTTRKGSGLVRSAECFQEEQKQLYNIPSNLEAAEAVTQKDSPVGNLYDVPPKRETDVSKNESQKKCWGHYNTLPNPRKSEWIYDIPVSPEKPGLKQNPSGHSSENQVLYDIPPARYKALTTNTEAKVVNPQLYDIPPTQRKLTFPDIRFYDVPSSQDVLPLPQNASCDVPPSLLAPKAENQISEANVYDIPKGLPTAVQSKKEVEKPGDSSGDQARSAPPQLSRDAKSEQDTLSVSSVDSRSSTPSSTSNSSAETFSVSSSEEPAKEIKLDLDVAIETLTKLQHSVSSSIASLMIFVSSKWRLQEHLEKSIEEIRRAVDHIKVSLGEFLAFAEVVKANASYLTDNNLQARIKKQLEILRNSSKILTETREVLNNCNWSLEALVLRKPQNNPDDLDRFVMVARTIPDDIKRFVSIIIANGKLLFRKNEEEQEMKPSKVNTEYKVAKEIIVPRRREIDSLQRNTLDKPKQSQVSSEKPKENETEECDYVQLQVLPSAKKAVIQSKQDSAKKIPLPEHCKLCFNALRKAIDVFTNSLSNNQPPEVFISHSKLIIMVGQKLVDSLCQETQERDARNEILHSSSRFCSVLKNLALATKNAAIQYPNADAMRELQDQTEELAKYTQQFRAMME</sequence>
<dbReference type="GO" id="GO:0005925">
    <property type="term" value="C:focal adhesion"/>
    <property type="evidence" value="ECO:0007669"/>
    <property type="project" value="UniProtKB-SubCell"/>
</dbReference>
<dbReference type="InterPro" id="IPR021901">
    <property type="entry name" value="CAS_C"/>
</dbReference>
<protein>
    <recommendedName>
        <fullName evidence="12">Cas scaffolding protein family member 4</fullName>
    </recommendedName>
</protein>